<reference evidence="5" key="1">
    <citation type="submission" date="2020-08" db="EMBL/GenBank/DDBJ databases">
        <title>Genome public.</title>
        <authorList>
            <person name="Liu C."/>
            <person name="Sun Q."/>
        </authorList>
    </citation>
    <scope>NUCLEOTIDE SEQUENCE</scope>
    <source>
        <strain evidence="5">NSJ-52</strain>
    </source>
</reference>
<comment type="similarity">
    <text evidence="1">Belongs to the bacterial solute-binding protein 7 family.</text>
</comment>
<dbReference type="GO" id="GO:0055085">
    <property type="term" value="P:transmembrane transport"/>
    <property type="evidence" value="ECO:0007669"/>
    <property type="project" value="InterPro"/>
</dbReference>
<proteinExistence type="inferred from homology"/>
<evidence type="ECO:0000256" key="1">
    <source>
        <dbReference type="ARBA" id="ARBA00009023"/>
    </source>
</evidence>
<dbReference type="InterPro" id="IPR038404">
    <property type="entry name" value="TRAP_DctP_sf"/>
</dbReference>
<dbReference type="AlphaFoldDB" id="A0A8J6J8K6"/>
<keyword evidence="3 4" id="KW-0732">Signal</keyword>
<dbReference type="InterPro" id="IPR018389">
    <property type="entry name" value="DctP_fam"/>
</dbReference>
<name>A0A8J6J8K6_9FIRM</name>
<dbReference type="Pfam" id="PF03480">
    <property type="entry name" value="DctP"/>
    <property type="match status" value="1"/>
</dbReference>
<dbReference type="PIRSF" id="PIRSF006470">
    <property type="entry name" value="DctB"/>
    <property type="match status" value="1"/>
</dbReference>
<dbReference type="InterPro" id="IPR004682">
    <property type="entry name" value="TRAP_DctP"/>
</dbReference>
<dbReference type="NCBIfam" id="NF037995">
    <property type="entry name" value="TRAP_S1"/>
    <property type="match status" value="1"/>
</dbReference>
<accession>A0A8J6J8K6</accession>
<dbReference type="CDD" id="cd13603">
    <property type="entry name" value="PBP2_TRAP_Siap_TeaA_like"/>
    <property type="match status" value="1"/>
</dbReference>
<keyword evidence="6" id="KW-1185">Reference proteome</keyword>
<protein>
    <submittedName>
        <fullName evidence="5">TRAP transporter substrate-binding protein</fullName>
    </submittedName>
</protein>
<dbReference type="Gene3D" id="3.40.190.170">
    <property type="entry name" value="Bacterial extracellular solute-binding protein, family 7"/>
    <property type="match status" value="1"/>
</dbReference>
<dbReference type="EMBL" id="JACOPQ010000001">
    <property type="protein sequence ID" value="MBC5735688.1"/>
    <property type="molecule type" value="Genomic_DNA"/>
</dbReference>
<feature type="signal peptide" evidence="4">
    <location>
        <begin position="1"/>
        <end position="29"/>
    </location>
</feature>
<evidence type="ECO:0000313" key="6">
    <source>
        <dbReference type="Proteomes" id="UP000607645"/>
    </source>
</evidence>
<gene>
    <name evidence="5" type="ORF">H8S62_01515</name>
</gene>
<feature type="chain" id="PRO_5038581919" evidence="4">
    <location>
        <begin position="30"/>
        <end position="357"/>
    </location>
</feature>
<organism evidence="5 6">
    <name type="scientific">Lawsonibacter faecis</name>
    <dbReference type="NCBI Taxonomy" id="2763052"/>
    <lineage>
        <taxon>Bacteria</taxon>
        <taxon>Bacillati</taxon>
        <taxon>Bacillota</taxon>
        <taxon>Clostridia</taxon>
        <taxon>Eubacteriales</taxon>
        <taxon>Oscillospiraceae</taxon>
        <taxon>Lawsonibacter</taxon>
    </lineage>
</organism>
<dbReference type="PANTHER" id="PTHR33376:SF7">
    <property type="entry name" value="C4-DICARBOXYLATE-BINDING PROTEIN DCTB"/>
    <property type="match status" value="1"/>
</dbReference>
<keyword evidence="2" id="KW-0813">Transport</keyword>
<sequence>MKHTWKQLRTLISSAAAASLLLVSLSACQSGQPAGSPAGGDSSKPSQAVTIKVSHTNAEGGGTDLAAKDFKAAVDAADASLDIQLYGNNQLGAERPVFESVLTGTVEMQIISTSVLATVIPEAYVMNVPFLFNDVNQFWEVVNTDAFYDVFSTSFEAKGLHFLGFMNCNDRAVANTVREIHTPEDMHGMKIRVLEGEVYTDLFTALGCNTSVVPITELYTSLSQGMVEGEDLGIAYLVPNKYVEVEKYYTDTNHTMQPLAAIVNLSVWNKLSADQQKALEDAVKAAGDGARDRYSSLLEEYYATAENDYGMVITHLTDEERQAFKDATADVSEKYANLNEGCRATYDVIQEIITGGK</sequence>
<comment type="caution">
    <text evidence="5">The sequence shown here is derived from an EMBL/GenBank/DDBJ whole genome shotgun (WGS) entry which is preliminary data.</text>
</comment>
<dbReference type="PANTHER" id="PTHR33376">
    <property type="match status" value="1"/>
</dbReference>
<evidence type="ECO:0000256" key="2">
    <source>
        <dbReference type="ARBA" id="ARBA00022448"/>
    </source>
</evidence>
<dbReference type="PROSITE" id="PS51257">
    <property type="entry name" value="PROKAR_LIPOPROTEIN"/>
    <property type="match status" value="1"/>
</dbReference>
<dbReference type="RefSeq" id="WP_155144973.1">
    <property type="nucleotide sequence ID" value="NZ_JACOPQ010000001.1"/>
</dbReference>
<evidence type="ECO:0000256" key="3">
    <source>
        <dbReference type="ARBA" id="ARBA00022729"/>
    </source>
</evidence>
<evidence type="ECO:0000313" key="5">
    <source>
        <dbReference type="EMBL" id="MBC5735688.1"/>
    </source>
</evidence>
<dbReference type="Proteomes" id="UP000607645">
    <property type="component" value="Unassembled WGS sequence"/>
</dbReference>
<evidence type="ECO:0000256" key="4">
    <source>
        <dbReference type="SAM" id="SignalP"/>
    </source>
</evidence>
<dbReference type="GO" id="GO:0030288">
    <property type="term" value="C:outer membrane-bounded periplasmic space"/>
    <property type="evidence" value="ECO:0007669"/>
    <property type="project" value="InterPro"/>
</dbReference>